<dbReference type="VEuPathDB" id="FungiDB:BO71DRAFT_240501"/>
<gene>
    <name evidence="2" type="ORF">BO71DRAFT_240501</name>
</gene>
<dbReference type="OrthoDB" id="10511832at2759"/>
<evidence type="ECO:0000256" key="1">
    <source>
        <dbReference type="SAM" id="Phobius"/>
    </source>
</evidence>
<dbReference type="AlphaFoldDB" id="A0A319D9N0"/>
<sequence length="129" mass="14744">MTLVTPRPTLDRLGNGGRGMRREKKCCNFCLLQSIVVLPLSISIQVISATLWFGYALPFCLRNRSVGYENRRYCLFFISIIRPFFPQPNDSGMYLDKNGCLYFDGVESELSCAPLDVCWVLFFGLPDRN</sequence>
<protein>
    <submittedName>
        <fullName evidence="2">Uncharacterized protein</fullName>
    </submittedName>
</protein>
<dbReference type="Proteomes" id="UP000247810">
    <property type="component" value="Unassembled WGS sequence"/>
</dbReference>
<proteinExistence type="predicted"/>
<keyword evidence="1" id="KW-1133">Transmembrane helix</keyword>
<feature type="transmembrane region" description="Helical" evidence="1">
    <location>
        <begin position="29"/>
        <end position="55"/>
    </location>
</feature>
<reference evidence="2 3" key="1">
    <citation type="submission" date="2018-02" db="EMBL/GenBank/DDBJ databases">
        <title>The genomes of Aspergillus section Nigri reveals drivers in fungal speciation.</title>
        <authorList>
            <consortium name="DOE Joint Genome Institute"/>
            <person name="Vesth T.C."/>
            <person name="Nybo J."/>
            <person name="Theobald S."/>
            <person name="Brandl J."/>
            <person name="Frisvad J.C."/>
            <person name="Nielsen K.F."/>
            <person name="Lyhne E.K."/>
            <person name="Kogle M.E."/>
            <person name="Kuo A."/>
            <person name="Riley R."/>
            <person name="Clum A."/>
            <person name="Nolan M."/>
            <person name="Lipzen A."/>
            <person name="Salamov A."/>
            <person name="Henrissat B."/>
            <person name="Wiebenga A."/>
            <person name="De vries R.P."/>
            <person name="Grigoriev I.V."/>
            <person name="Mortensen U.H."/>
            <person name="Andersen M.R."/>
            <person name="Baker S.E."/>
        </authorList>
    </citation>
    <scope>NUCLEOTIDE SEQUENCE [LARGE SCALE GENOMIC DNA]</scope>
    <source>
        <strain evidence="2 3">CBS 707.79</strain>
    </source>
</reference>
<keyword evidence="1" id="KW-0812">Transmembrane</keyword>
<evidence type="ECO:0000313" key="3">
    <source>
        <dbReference type="Proteomes" id="UP000247810"/>
    </source>
</evidence>
<accession>A0A319D9N0</accession>
<name>A0A319D9N0_9EURO</name>
<keyword evidence="1" id="KW-0472">Membrane</keyword>
<organism evidence="2 3">
    <name type="scientific">Aspergillus ellipticus CBS 707.79</name>
    <dbReference type="NCBI Taxonomy" id="1448320"/>
    <lineage>
        <taxon>Eukaryota</taxon>
        <taxon>Fungi</taxon>
        <taxon>Dikarya</taxon>
        <taxon>Ascomycota</taxon>
        <taxon>Pezizomycotina</taxon>
        <taxon>Eurotiomycetes</taxon>
        <taxon>Eurotiomycetidae</taxon>
        <taxon>Eurotiales</taxon>
        <taxon>Aspergillaceae</taxon>
        <taxon>Aspergillus</taxon>
        <taxon>Aspergillus subgen. Circumdati</taxon>
    </lineage>
</organism>
<dbReference type="EMBL" id="KZ825879">
    <property type="protein sequence ID" value="PYH94115.1"/>
    <property type="molecule type" value="Genomic_DNA"/>
</dbReference>
<evidence type="ECO:0000313" key="2">
    <source>
        <dbReference type="EMBL" id="PYH94115.1"/>
    </source>
</evidence>
<keyword evidence="3" id="KW-1185">Reference proteome</keyword>